<dbReference type="GO" id="GO:0016226">
    <property type="term" value="P:iron-sulfur cluster assembly"/>
    <property type="evidence" value="ECO:0007669"/>
    <property type="project" value="InterPro"/>
</dbReference>
<dbReference type="GO" id="GO:0051539">
    <property type="term" value="F:4 iron, 4 sulfur cluster binding"/>
    <property type="evidence" value="ECO:0007669"/>
    <property type="project" value="UniProtKB-KW"/>
</dbReference>
<dbReference type="SUPFAM" id="SSF53335">
    <property type="entry name" value="S-adenosyl-L-methionine-dependent methyltransferases"/>
    <property type="match status" value="1"/>
</dbReference>
<name>A0A3Q0IYZ8_DIACI</name>
<dbReference type="CTD" id="57019"/>
<dbReference type="KEGG" id="dci:103509926"/>
<evidence type="ECO:0000313" key="2">
    <source>
        <dbReference type="Proteomes" id="UP000079169"/>
    </source>
</evidence>
<dbReference type="InterPro" id="IPR049011">
    <property type="entry name" value="Anamorsin_N_metazoan"/>
</dbReference>
<dbReference type="Gene3D" id="3.40.50.150">
    <property type="entry name" value="Vaccinia Virus protein VP39"/>
    <property type="match status" value="1"/>
</dbReference>
<dbReference type="InterPro" id="IPR007785">
    <property type="entry name" value="Anamorsin"/>
</dbReference>
<dbReference type="GO" id="GO:0046872">
    <property type="term" value="F:metal ion binding"/>
    <property type="evidence" value="ECO:0007669"/>
    <property type="project" value="UniProtKB-KW"/>
</dbReference>
<gene>
    <name evidence="3" type="primary">LOC103509926</name>
</gene>
<dbReference type="Pfam" id="PF20922">
    <property type="entry name" value="Anamorsin_N"/>
    <property type="match status" value="1"/>
</dbReference>
<dbReference type="RefSeq" id="XP_026679908.1">
    <property type="nucleotide sequence ID" value="XM_026824107.1"/>
</dbReference>
<reference evidence="3" key="1">
    <citation type="submission" date="2025-08" db="UniProtKB">
        <authorList>
            <consortium name="RefSeq"/>
        </authorList>
    </citation>
    <scope>IDENTIFICATION</scope>
</reference>
<dbReference type="PANTHER" id="PTHR13273:SF14">
    <property type="entry name" value="ANAMORSIN"/>
    <property type="match status" value="1"/>
</dbReference>
<organism evidence="2 3">
    <name type="scientific">Diaphorina citri</name>
    <name type="common">Asian citrus psyllid</name>
    <dbReference type="NCBI Taxonomy" id="121845"/>
    <lineage>
        <taxon>Eukaryota</taxon>
        <taxon>Metazoa</taxon>
        <taxon>Ecdysozoa</taxon>
        <taxon>Arthropoda</taxon>
        <taxon>Hexapoda</taxon>
        <taxon>Insecta</taxon>
        <taxon>Pterygota</taxon>
        <taxon>Neoptera</taxon>
        <taxon>Paraneoptera</taxon>
        <taxon>Hemiptera</taxon>
        <taxon>Sternorrhyncha</taxon>
        <taxon>Psylloidea</taxon>
        <taxon>Psyllidae</taxon>
        <taxon>Diaphorininae</taxon>
        <taxon>Diaphorina</taxon>
    </lineage>
</organism>
<sequence length="203" mass="22622">MEHLTNLEGKKVLLLWNSTARQEQMPSYMDSLRTKVGTNGAVQFENIDRLSLDDHTPSSYDVVLSGIMEPHTLIHTKDILSKIIKLVKPKGKVIVYQPVAPIEDTTDKLPTLDQFKSSLVLSGFSSIESPVDVTLNEDHTKQIQAALSHNAKVAVYQIQFEKPNFECYLGDAFRCSTCPYLGMPAFKPGEKVSISDLQLKADV</sequence>
<dbReference type="PaxDb" id="121845-A0A3Q0IYZ8"/>
<accession>A0A3Q0IYZ8</accession>
<dbReference type="GO" id="GO:0051537">
    <property type="term" value="F:2 iron, 2 sulfur cluster binding"/>
    <property type="evidence" value="ECO:0007669"/>
    <property type="project" value="UniProtKB-KW"/>
</dbReference>
<keyword evidence="2" id="KW-1185">Reference proteome</keyword>
<proteinExistence type="predicted"/>
<evidence type="ECO:0000259" key="1">
    <source>
        <dbReference type="Pfam" id="PF20922"/>
    </source>
</evidence>
<dbReference type="PANTHER" id="PTHR13273">
    <property type="entry name" value="ANAMORSIN"/>
    <property type="match status" value="1"/>
</dbReference>
<dbReference type="InterPro" id="IPR029063">
    <property type="entry name" value="SAM-dependent_MTases_sf"/>
</dbReference>
<feature type="domain" description="Anamorsin N-terminal" evidence="1">
    <location>
        <begin position="9"/>
        <end position="166"/>
    </location>
</feature>
<dbReference type="Proteomes" id="UP000079169">
    <property type="component" value="Unplaced"/>
</dbReference>
<dbReference type="GeneID" id="103509926"/>
<dbReference type="GO" id="GO:0005737">
    <property type="term" value="C:cytoplasm"/>
    <property type="evidence" value="ECO:0007669"/>
    <property type="project" value="UniProtKB-SubCell"/>
</dbReference>
<evidence type="ECO:0000313" key="3">
    <source>
        <dbReference type="RefSeq" id="XP_026679908.1"/>
    </source>
</evidence>
<protein>
    <submittedName>
        <fullName evidence="3">Anamorsin homolog</fullName>
    </submittedName>
</protein>
<dbReference type="AlphaFoldDB" id="A0A3Q0IYZ8"/>
<dbReference type="STRING" id="121845.A0A3Q0IYZ8"/>